<evidence type="ECO:0000313" key="3">
    <source>
        <dbReference type="Proteomes" id="UP001152320"/>
    </source>
</evidence>
<keyword evidence="3" id="KW-1185">Reference proteome</keyword>
<comment type="caution">
    <text evidence="2">The sequence shown here is derived from an EMBL/GenBank/DDBJ whole genome shotgun (WGS) entry which is preliminary data.</text>
</comment>
<name>A0A9Q1H9V1_HOLLE</name>
<dbReference type="EMBL" id="JAIZAY010000008">
    <property type="protein sequence ID" value="KAJ8037768.1"/>
    <property type="molecule type" value="Genomic_DNA"/>
</dbReference>
<proteinExistence type="predicted"/>
<feature type="compositionally biased region" description="Basic and acidic residues" evidence="1">
    <location>
        <begin position="210"/>
        <end position="224"/>
    </location>
</feature>
<evidence type="ECO:0000313" key="2">
    <source>
        <dbReference type="EMBL" id="KAJ8037768.1"/>
    </source>
</evidence>
<accession>A0A9Q1H9V1</accession>
<dbReference type="AlphaFoldDB" id="A0A9Q1H9V1"/>
<feature type="region of interest" description="Disordered" evidence="1">
    <location>
        <begin position="169"/>
        <end position="196"/>
    </location>
</feature>
<sequence length="396" mass="44548">MTAVRQQMEEAEQYCFEDFESEHASAHNGAVCMSNINQNEKQLGRAQYLGERGNTRKTKSNAILRRNLSEEESETGDEFDYNRVVATKMALRGSDFSAGKSHHGGHFEPLHQFPKTFNAKGDLISGLSFGNSGINKKSRYLKNTPVLKKQREWRKPKLFTKATYLHRTLSDGSGVPEENTGMSNDLGMYPGSMGNLESKSVEDRLQQLSQEDKLSVRTRPDFPHGSRGGGLGQKGKFRPGRQNSKDFRSRDYLFREESIYSPLKSKPMLQTLSMSEDQLDKRHPLFVNGASLDNMIPLEDPPPQVKGQSLPSEIDRITLFGPRDLIASQGSLSSHKETDEDLSSSSQSTESILSRNGNKFKRRPLTMGSDTPDFVETLLGLPPREKQKEREKLKKS</sequence>
<evidence type="ECO:0000256" key="1">
    <source>
        <dbReference type="SAM" id="MobiDB-lite"/>
    </source>
</evidence>
<protein>
    <submittedName>
        <fullName evidence="2">Uncharacterized protein</fullName>
    </submittedName>
</protein>
<reference evidence="2" key="1">
    <citation type="submission" date="2021-10" db="EMBL/GenBank/DDBJ databases">
        <title>Tropical sea cucumber genome reveals ecological adaptation and Cuvierian tubules defense mechanism.</title>
        <authorList>
            <person name="Chen T."/>
        </authorList>
    </citation>
    <scope>NUCLEOTIDE SEQUENCE</scope>
    <source>
        <strain evidence="2">Nanhai2018</strain>
        <tissue evidence="2">Muscle</tissue>
    </source>
</reference>
<feature type="compositionally biased region" description="Basic and acidic residues" evidence="1">
    <location>
        <begin position="383"/>
        <end position="396"/>
    </location>
</feature>
<feature type="region of interest" description="Disordered" evidence="1">
    <location>
        <begin position="331"/>
        <end position="396"/>
    </location>
</feature>
<organism evidence="2 3">
    <name type="scientific">Holothuria leucospilota</name>
    <name type="common">Black long sea cucumber</name>
    <name type="synonym">Mertensiothuria leucospilota</name>
    <dbReference type="NCBI Taxonomy" id="206669"/>
    <lineage>
        <taxon>Eukaryota</taxon>
        <taxon>Metazoa</taxon>
        <taxon>Echinodermata</taxon>
        <taxon>Eleutherozoa</taxon>
        <taxon>Echinozoa</taxon>
        <taxon>Holothuroidea</taxon>
        <taxon>Aspidochirotacea</taxon>
        <taxon>Aspidochirotida</taxon>
        <taxon>Holothuriidae</taxon>
        <taxon>Holothuria</taxon>
    </lineage>
</organism>
<gene>
    <name evidence="2" type="ORF">HOLleu_18665</name>
</gene>
<feature type="compositionally biased region" description="Low complexity" evidence="1">
    <location>
        <begin position="343"/>
        <end position="354"/>
    </location>
</feature>
<feature type="region of interest" description="Disordered" evidence="1">
    <location>
        <begin position="210"/>
        <end position="249"/>
    </location>
</feature>
<dbReference type="Proteomes" id="UP001152320">
    <property type="component" value="Chromosome 8"/>
</dbReference>